<dbReference type="OrthoDB" id="439808at2759"/>
<evidence type="ECO:0000313" key="6">
    <source>
        <dbReference type="Proteomes" id="UP000217199"/>
    </source>
</evidence>
<organism evidence="5 6">
    <name type="scientific">Pyrrhoderma noxium</name>
    <dbReference type="NCBI Taxonomy" id="2282107"/>
    <lineage>
        <taxon>Eukaryota</taxon>
        <taxon>Fungi</taxon>
        <taxon>Dikarya</taxon>
        <taxon>Basidiomycota</taxon>
        <taxon>Agaricomycotina</taxon>
        <taxon>Agaricomycetes</taxon>
        <taxon>Hymenochaetales</taxon>
        <taxon>Hymenochaetaceae</taxon>
        <taxon>Pyrrhoderma</taxon>
    </lineage>
</organism>
<dbReference type="STRING" id="2282107.A0A286UM05"/>
<dbReference type="Pfam" id="PF00076">
    <property type="entry name" value="RRM_1"/>
    <property type="match status" value="2"/>
</dbReference>
<name>A0A286UM05_9AGAM</name>
<comment type="caution">
    <text evidence="5">The sequence shown here is derived from an EMBL/GenBank/DDBJ whole genome shotgun (WGS) entry which is preliminary data.</text>
</comment>
<dbReference type="GO" id="GO:0003723">
    <property type="term" value="F:RNA binding"/>
    <property type="evidence" value="ECO:0007669"/>
    <property type="project" value="UniProtKB-UniRule"/>
</dbReference>
<feature type="compositionally biased region" description="Basic and acidic residues" evidence="3">
    <location>
        <begin position="223"/>
        <end position="232"/>
    </location>
</feature>
<evidence type="ECO:0000259" key="4">
    <source>
        <dbReference type="PROSITE" id="PS50102"/>
    </source>
</evidence>
<dbReference type="Gene3D" id="3.30.70.330">
    <property type="match status" value="2"/>
</dbReference>
<feature type="region of interest" description="Disordered" evidence="3">
    <location>
        <begin position="445"/>
        <end position="515"/>
    </location>
</feature>
<proteinExistence type="predicted"/>
<dbReference type="InParanoid" id="A0A286UM05"/>
<keyword evidence="6" id="KW-1185">Reference proteome</keyword>
<dbReference type="PROSITE" id="PS50102">
    <property type="entry name" value="RRM"/>
    <property type="match status" value="2"/>
</dbReference>
<feature type="compositionally biased region" description="Basic and acidic residues" evidence="3">
    <location>
        <begin position="10"/>
        <end position="22"/>
    </location>
</feature>
<dbReference type="SMART" id="SM00360">
    <property type="entry name" value="RRM"/>
    <property type="match status" value="2"/>
</dbReference>
<evidence type="ECO:0000256" key="3">
    <source>
        <dbReference type="SAM" id="MobiDB-lite"/>
    </source>
</evidence>
<protein>
    <submittedName>
        <fullName evidence="5">RNA-binding domain-containing</fullName>
    </submittedName>
</protein>
<evidence type="ECO:0000256" key="2">
    <source>
        <dbReference type="PROSITE-ProRule" id="PRU00176"/>
    </source>
</evidence>
<dbReference type="InterPro" id="IPR000504">
    <property type="entry name" value="RRM_dom"/>
</dbReference>
<keyword evidence="1 2" id="KW-0694">RNA-binding</keyword>
<reference evidence="5 6" key="1">
    <citation type="journal article" date="2017" name="Mol. Ecol.">
        <title>Comparative and population genomic landscape of Phellinus noxius: A hypervariable fungus causing root rot in trees.</title>
        <authorList>
            <person name="Chung C.L."/>
            <person name="Lee T.J."/>
            <person name="Akiba M."/>
            <person name="Lee H.H."/>
            <person name="Kuo T.H."/>
            <person name="Liu D."/>
            <person name="Ke H.M."/>
            <person name="Yokoi T."/>
            <person name="Roa M.B."/>
            <person name="Lu M.J."/>
            <person name="Chang Y.Y."/>
            <person name="Ann P.J."/>
            <person name="Tsai J.N."/>
            <person name="Chen C.Y."/>
            <person name="Tzean S.S."/>
            <person name="Ota Y."/>
            <person name="Hattori T."/>
            <person name="Sahashi N."/>
            <person name="Liou R.F."/>
            <person name="Kikuchi T."/>
            <person name="Tsai I.J."/>
        </authorList>
    </citation>
    <scope>NUCLEOTIDE SEQUENCE [LARGE SCALE GENOMIC DNA]</scope>
    <source>
        <strain evidence="5 6">FFPRI411160</strain>
    </source>
</reference>
<feature type="compositionally biased region" description="Acidic residues" evidence="3">
    <location>
        <begin position="151"/>
        <end position="166"/>
    </location>
</feature>
<feature type="region of interest" description="Disordered" evidence="3">
    <location>
        <begin position="1"/>
        <end position="273"/>
    </location>
</feature>
<feature type="compositionally biased region" description="Basic and acidic residues" evidence="3">
    <location>
        <begin position="167"/>
        <end position="201"/>
    </location>
</feature>
<feature type="compositionally biased region" description="Acidic residues" evidence="3">
    <location>
        <begin position="117"/>
        <end position="126"/>
    </location>
</feature>
<evidence type="ECO:0000313" key="5">
    <source>
        <dbReference type="EMBL" id="PAV20592.1"/>
    </source>
</evidence>
<dbReference type="Proteomes" id="UP000217199">
    <property type="component" value="Unassembled WGS sequence"/>
</dbReference>
<feature type="compositionally biased region" description="Gly residues" evidence="3">
    <location>
        <begin position="476"/>
        <end position="502"/>
    </location>
</feature>
<dbReference type="PANTHER" id="PTHR48027">
    <property type="entry name" value="HETEROGENEOUS NUCLEAR RIBONUCLEOPROTEIN 87F-RELATED"/>
    <property type="match status" value="1"/>
</dbReference>
<feature type="domain" description="RRM" evidence="4">
    <location>
        <begin position="376"/>
        <end position="454"/>
    </location>
</feature>
<gene>
    <name evidence="5" type="ORF">PNOK_0321900</name>
</gene>
<dbReference type="AlphaFoldDB" id="A0A286UM05"/>
<dbReference type="InterPro" id="IPR035979">
    <property type="entry name" value="RBD_domain_sf"/>
</dbReference>
<dbReference type="SUPFAM" id="SSF54928">
    <property type="entry name" value="RNA-binding domain, RBD"/>
    <property type="match status" value="2"/>
</dbReference>
<evidence type="ECO:0000256" key="1">
    <source>
        <dbReference type="ARBA" id="ARBA00022884"/>
    </source>
</evidence>
<dbReference type="EMBL" id="NBII01000003">
    <property type="protein sequence ID" value="PAV20592.1"/>
    <property type="molecule type" value="Genomic_DNA"/>
</dbReference>
<sequence length="515" mass="55080">MGKKSAPKVAPKEQKKNADAKVKAVKSQEITKKRKKDVKEDSESSESESSSSSESESESSSDDSVDKSIPAKKKQRKESETSDSSSESESEDEKPTPKKKNGKTSQAKSESSSSDSSSDDDSSDSDSDSKDKAPSVKQNGLAQTSKKQSSDDSDSDSDSDSEDGSDTADKKKTSEKKVDTKPTKDKKAVNGGKAKDSKSDSDSDSSDSSDSSSSDSEEEESGKDDTTKKASEASESSVPNGKRKAEDDASISPKKVKLDANDQSTQKSEGASKEDSKLCFIGRLSWNVDNDWLAQEFAEFGEVISARVQMDRNSGKSRGFGFVEFATVEAANAAVAQSGIKDIDGRQVNIDKTLPKASDPEKRAKVFGDVASAPSSVLFVGNVSFNTTEDRLWEIFAEYGEVKRVSLPTDKDTQRPKGFGYVEFLDIETAKKAFEGAKGSEVDGRALRLDYSQPRSDSGDAAGRRKGPFNKDRGWGGRGSFNGRGGARGRGSGSRGRGGARTGGAVEYQGEKLTF</sequence>
<dbReference type="InterPro" id="IPR052462">
    <property type="entry name" value="SLIRP/GR-RBP-like"/>
</dbReference>
<feature type="compositionally biased region" description="Polar residues" evidence="3">
    <location>
        <begin position="136"/>
        <end position="147"/>
    </location>
</feature>
<accession>A0A286UM05</accession>
<dbReference type="InterPro" id="IPR012677">
    <property type="entry name" value="Nucleotide-bd_a/b_plait_sf"/>
</dbReference>
<feature type="domain" description="RRM" evidence="4">
    <location>
        <begin position="277"/>
        <end position="355"/>
    </location>
</feature>